<reference evidence="2 3" key="1">
    <citation type="submission" date="2024-03" db="EMBL/GenBank/DDBJ databases">
        <title>Natural products discovery in diverse microorganisms through a two-stage MS feature dereplication strategy.</title>
        <authorList>
            <person name="Zhang R."/>
        </authorList>
    </citation>
    <scope>NUCLEOTIDE SEQUENCE [LARGE SCALE GENOMIC DNA]</scope>
    <source>
        <strain evidence="2 3">18930</strain>
    </source>
</reference>
<feature type="transmembrane region" description="Helical" evidence="1">
    <location>
        <begin position="34"/>
        <end position="53"/>
    </location>
</feature>
<keyword evidence="1" id="KW-1133">Transmembrane helix</keyword>
<evidence type="ECO:0000313" key="2">
    <source>
        <dbReference type="EMBL" id="WXG67210.1"/>
    </source>
</evidence>
<dbReference type="RefSeq" id="WP_338886632.1">
    <property type="nucleotide sequence ID" value="NZ_CP147846.1"/>
</dbReference>
<accession>A0ABZ2PDY8</accession>
<protein>
    <submittedName>
        <fullName evidence="2">SipW-dependent-type signal peptide-containing protein</fullName>
    </submittedName>
</protein>
<keyword evidence="1" id="KW-0472">Membrane</keyword>
<proteinExistence type="predicted"/>
<organism evidence="2 3">
    <name type="scientific">Rhodococcus sovatensis</name>
    <dbReference type="NCBI Taxonomy" id="1805840"/>
    <lineage>
        <taxon>Bacteria</taxon>
        <taxon>Bacillati</taxon>
        <taxon>Actinomycetota</taxon>
        <taxon>Actinomycetes</taxon>
        <taxon>Mycobacteriales</taxon>
        <taxon>Nocardiaceae</taxon>
        <taxon>Rhodococcus</taxon>
    </lineage>
</organism>
<name>A0ABZ2PDY8_9NOCA</name>
<sequence>MARHSSDNTAGNGLAPRTILQRLGSALIGARTRAIMSIWIVLGLGAVGTLAAWSDTSSATSGAFTTGTIDIKVGNPAVDNNPVAFATTLTKADILPGQTVSAPLQVTNSGTVGFTYTIAASTNNGTLGVLLNTAVYAGTTCTGTPLSTITGLTVAPQNFQSSSVALSRPIGYGDPADNLCFSVTMPSTATSPATPISGTVTYSLLATSV</sequence>
<keyword evidence="1" id="KW-0812">Transmembrane</keyword>
<evidence type="ECO:0000256" key="1">
    <source>
        <dbReference type="SAM" id="Phobius"/>
    </source>
</evidence>
<gene>
    <name evidence="2" type="ORF">WDS16_18385</name>
</gene>
<evidence type="ECO:0000313" key="3">
    <source>
        <dbReference type="Proteomes" id="UP001432000"/>
    </source>
</evidence>
<dbReference type="NCBIfam" id="TIGR04088">
    <property type="entry name" value="cognate_SipW"/>
    <property type="match status" value="1"/>
</dbReference>
<keyword evidence="3" id="KW-1185">Reference proteome</keyword>
<dbReference type="InterPro" id="IPR023833">
    <property type="entry name" value="Signal_pept_SipW-depend-type"/>
</dbReference>
<dbReference type="Proteomes" id="UP001432000">
    <property type="component" value="Chromosome"/>
</dbReference>
<dbReference type="EMBL" id="CP147846">
    <property type="protein sequence ID" value="WXG67210.1"/>
    <property type="molecule type" value="Genomic_DNA"/>
</dbReference>